<accession>X0KLM0</accession>
<keyword evidence="2 3" id="KW-0067">ATP-binding</keyword>
<dbReference type="PRINTS" id="PR00301">
    <property type="entry name" value="HEATSHOCK70"/>
</dbReference>
<dbReference type="Gene3D" id="3.90.640.10">
    <property type="entry name" value="Actin, Chain A, domain 4"/>
    <property type="match status" value="1"/>
</dbReference>
<name>X0KLM0_FUSOX</name>
<dbReference type="InterPro" id="IPR013126">
    <property type="entry name" value="Hsp_70_fam"/>
</dbReference>
<sequence length="576" mass="62454">MLDKEPVVLGLDIGTTHCVGATLKNGTPYAIDLGYGKKSVSSDAAIYSDGQFDVGTMDNTAPPTNGLLVTNIKRLLGRRDGQLINDIKNWNLPFEINDEGAAVCRFRGEEIRPEEFYACNIINVKQLARYDIKGEVVEYAIAIPAYFGDGQRQSVLDGAEIAGITNAKLINEPTAAIVGHVTLHPETEGQLFLVVDIGAGTVDVSLVHVNADRTTFHVKGTSGDSHSGGEEYTYKLVDMVNEEKKDHGLSAHALKMACENAKKSGGAAIRVRLSEDSFVIKKKDHKKAVNDLLNKLERVIHEAFPTGQHIDDVDHVLMVGGGCLHPLVYEFCQTLFGKERVIRPGNLCTLAAEGAALTVRRNNKLQITEVLTQPVGINTQVPPDEKNEEQHDAMDIILEQNKPIPFSNTKRYKAMHDKETEIRVCSGASRNSSDNTLLRSFFIDIPRGEHFLVKVTAEPNGKFVVTVKREKGQEDVKIIEKGPGLSKEEIKILQEKAHVRCTSDSASDADAGADADADADAGADADADAGADADADADADAGADAGADTSRNSAGPKKRKNDKKKKQNSKKRRVRG</sequence>
<proteinExistence type="inferred from homology"/>
<dbReference type="HOGENOM" id="CLU_005965_0_1_1"/>
<evidence type="ECO:0000256" key="1">
    <source>
        <dbReference type="ARBA" id="ARBA00022741"/>
    </source>
</evidence>
<organism evidence="5">
    <name type="scientific">Fusarium oxysporum f. sp. vasinfectum 25433</name>
    <dbReference type="NCBI Taxonomy" id="1089449"/>
    <lineage>
        <taxon>Eukaryota</taxon>
        <taxon>Fungi</taxon>
        <taxon>Dikarya</taxon>
        <taxon>Ascomycota</taxon>
        <taxon>Pezizomycotina</taxon>
        <taxon>Sordariomycetes</taxon>
        <taxon>Hypocreomycetidae</taxon>
        <taxon>Hypocreales</taxon>
        <taxon>Nectriaceae</taxon>
        <taxon>Fusarium</taxon>
        <taxon>Fusarium oxysporum species complex</taxon>
    </lineage>
</organism>
<dbReference type="SUPFAM" id="SSF53067">
    <property type="entry name" value="Actin-like ATPase domain"/>
    <property type="match status" value="2"/>
</dbReference>
<reference evidence="5" key="1">
    <citation type="submission" date="2011-11" db="EMBL/GenBank/DDBJ databases">
        <title>The Genome Sequence of Fusarium oxysporum Cotton.</title>
        <authorList>
            <consortium name="The Broad Institute Genome Sequencing Platform"/>
            <person name="Ma L.-J."/>
            <person name="Gale L.R."/>
            <person name="Schwartz D.C."/>
            <person name="Zhou S."/>
            <person name="Corby-Kistler H."/>
            <person name="Young S.K."/>
            <person name="Zeng Q."/>
            <person name="Gargeya S."/>
            <person name="Fitzgerald M."/>
            <person name="Haas B."/>
            <person name="Abouelleil A."/>
            <person name="Alvarado L."/>
            <person name="Arachchi H.M."/>
            <person name="Berlin A."/>
            <person name="Brown A."/>
            <person name="Chapman S.B."/>
            <person name="Chen Z."/>
            <person name="Dunbar C."/>
            <person name="Freedman E."/>
            <person name="Gearin G."/>
            <person name="Goldberg J."/>
            <person name="Griggs A."/>
            <person name="Gujja S."/>
            <person name="Heiman D."/>
            <person name="Howarth C."/>
            <person name="Larson L."/>
            <person name="Lui A."/>
            <person name="MacDonald P.J.P."/>
            <person name="Montmayeur A."/>
            <person name="Murphy C."/>
            <person name="Neiman D."/>
            <person name="Pearson M."/>
            <person name="Priest M."/>
            <person name="Roberts A."/>
            <person name="Saif S."/>
            <person name="Shea T."/>
            <person name="Shenoy N."/>
            <person name="Sisk P."/>
            <person name="Stolte C."/>
            <person name="Sykes S."/>
            <person name="Wortman J."/>
            <person name="Nusbaum C."/>
            <person name="Birren B."/>
        </authorList>
    </citation>
    <scope>NUCLEOTIDE SEQUENCE [LARGE SCALE GENOMIC DNA]</scope>
    <source>
        <strain evidence="5">25433</strain>
    </source>
</reference>
<dbReference type="Proteomes" id="UP000030701">
    <property type="component" value="Unassembled WGS sequence"/>
</dbReference>
<gene>
    <name evidence="5" type="ORF">FOTG_17092</name>
</gene>
<comment type="similarity">
    <text evidence="3">Belongs to the heat shock protein 70 family.</text>
</comment>
<dbReference type="GO" id="GO:0140662">
    <property type="term" value="F:ATP-dependent protein folding chaperone"/>
    <property type="evidence" value="ECO:0007669"/>
    <property type="project" value="InterPro"/>
</dbReference>
<dbReference type="EMBL" id="JH658058">
    <property type="protein sequence ID" value="EXM14514.1"/>
    <property type="molecule type" value="Genomic_DNA"/>
</dbReference>
<feature type="region of interest" description="Disordered" evidence="4">
    <location>
        <begin position="504"/>
        <end position="576"/>
    </location>
</feature>
<evidence type="ECO:0000313" key="5">
    <source>
        <dbReference type="EMBL" id="EXM14514.1"/>
    </source>
</evidence>
<dbReference type="Gene3D" id="2.60.34.10">
    <property type="entry name" value="Substrate Binding Domain Of DNAk, Chain A, domain 1"/>
    <property type="match status" value="1"/>
</dbReference>
<evidence type="ECO:0000256" key="4">
    <source>
        <dbReference type="SAM" id="MobiDB-lite"/>
    </source>
</evidence>
<dbReference type="InterPro" id="IPR029047">
    <property type="entry name" value="HSP70_peptide-bd_sf"/>
</dbReference>
<keyword evidence="1 3" id="KW-0547">Nucleotide-binding</keyword>
<dbReference type="Pfam" id="PF00012">
    <property type="entry name" value="HSP70"/>
    <property type="match status" value="1"/>
</dbReference>
<feature type="compositionally biased region" description="Acidic residues" evidence="4">
    <location>
        <begin position="511"/>
        <end position="541"/>
    </location>
</feature>
<dbReference type="InterPro" id="IPR043129">
    <property type="entry name" value="ATPase_NBD"/>
</dbReference>
<feature type="compositionally biased region" description="Basic residues" evidence="4">
    <location>
        <begin position="556"/>
        <end position="576"/>
    </location>
</feature>
<dbReference type="AlphaFoldDB" id="X0KLM0"/>
<dbReference type="GO" id="GO:0005524">
    <property type="term" value="F:ATP binding"/>
    <property type="evidence" value="ECO:0007669"/>
    <property type="project" value="UniProtKB-KW"/>
</dbReference>
<evidence type="ECO:0000256" key="2">
    <source>
        <dbReference type="ARBA" id="ARBA00022840"/>
    </source>
</evidence>
<dbReference type="PANTHER" id="PTHR19375">
    <property type="entry name" value="HEAT SHOCK PROTEIN 70KDA"/>
    <property type="match status" value="1"/>
</dbReference>
<dbReference type="OrthoDB" id="5106638at2759"/>
<reference evidence="5" key="2">
    <citation type="submission" date="2012-05" db="EMBL/GenBank/DDBJ databases">
        <title>The Genome Annotation of Fusarium oxysporum Cotton.</title>
        <authorList>
            <consortium name="The Broad Institute Genomics Platform"/>
            <person name="Ma L.-J."/>
            <person name="Corby-Kistler H."/>
            <person name="Broz K."/>
            <person name="Gale L.R."/>
            <person name="Jonkers W."/>
            <person name="O'Donnell K."/>
            <person name="Ploetz R."/>
            <person name="Steinberg C."/>
            <person name="Schwartz D.C."/>
            <person name="VanEtten H."/>
            <person name="Zhou S."/>
            <person name="Young S.K."/>
            <person name="Zeng Q."/>
            <person name="Gargeya S."/>
            <person name="Fitzgerald M."/>
            <person name="Abouelleil A."/>
            <person name="Alvarado L."/>
            <person name="Chapman S.B."/>
            <person name="Gainer-Dewar J."/>
            <person name="Goldberg J."/>
            <person name="Griggs A."/>
            <person name="Gujja S."/>
            <person name="Hansen M."/>
            <person name="Howarth C."/>
            <person name="Imamovic A."/>
            <person name="Ireland A."/>
            <person name="Larimer J."/>
            <person name="McCowan C."/>
            <person name="Murphy C."/>
            <person name="Pearson M."/>
            <person name="Poon T.W."/>
            <person name="Priest M."/>
            <person name="Roberts A."/>
            <person name="Saif S."/>
            <person name="Shea T."/>
            <person name="Sykes S."/>
            <person name="Wortman J."/>
            <person name="Nusbaum C."/>
            <person name="Birren B."/>
        </authorList>
    </citation>
    <scope>NUCLEOTIDE SEQUENCE</scope>
    <source>
        <strain evidence="5">25433</strain>
    </source>
</reference>
<protein>
    <submittedName>
        <fullName evidence="5">Uncharacterized protein</fullName>
    </submittedName>
</protein>
<dbReference type="Gene3D" id="3.30.420.40">
    <property type="match status" value="2"/>
</dbReference>
<evidence type="ECO:0000256" key="3">
    <source>
        <dbReference type="RuleBase" id="RU003322"/>
    </source>
</evidence>
<dbReference type="SUPFAM" id="SSF100920">
    <property type="entry name" value="Heat shock protein 70kD (HSP70), peptide-binding domain"/>
    <property type="match status" value="1"/>
</dbReference>